<proteinExistence type="predicted"/>
<evidence type="ECO:0000313" key="1">
    <source>
        <dbReference type="EMBL" id="CDW38307.1"/>
    </source>
</evidence>
<accession>A0A0K2UK42</accession>
<protein>
    <submittedName>
        <fullName evidence="1">Uncharacterized protein</fullName>
    </submittedName>
</protein>
<reference evidence="1" key="1">
    <citation type="submission" date="2014-05" db="EMBL/GenBank/DDBJ databases">
        <authorList>
            <person name="Chronopoulou M."/>
        </authorList>
    </citation>
    <scope>NUCLEOTIDE SEQUENCE</scope>
    <source>
        <tissue evidence="1">Whole organism</tissue>
    </source>
</reference>
<sequence length="60" mass="7280">MESKELYLLTIILITENKWITPDKYFNSKRYFIPSLLFFKKSPEVGPKKRKRKNESTFHV</sequence>
<name>A0A0K2UK42_LEPSM</name>
<organism evidence="1">
    <name type="scientific">Lepeophtheirus salmonis</name>
    <name type="common">Salmon louse</name>
    <name type="synonym">Caligus salmonis</name>
    <dbReference type="NCBI Taxonomy" id="72036"/>
    <lineage>
        <taxon>Eukaryota</taxon>
        <taxon>Metazoa</taxon>
        <taxon>Ecdysozoa</taxon>
        <taxon>Arthropoda</taxon>
        <taxon>Crustacea</taxon>
        <taxon>Multicrustacea</taxon>
        <taxon>Hexanauplia</taxon>
        <taxon>Copepoda</taxon>
        <taxon>Siphonostomatoida</taxon>
        <taxon>Caligidae</taxon>
        <taxon>Lepeophtheirus</taxon>
    </lineage>
</organism>
<dbReference type="EMBL" id="HACA01020946">
    <property type="protein sequence ID" value="CDW38307.1"/>
    <property type="molecule type" value="Transcribed_RNA"/>
</dbReference>
<dbReference type="AlphaFoldDB" id="A0A0K2UK42"/>